<dbReference type="PANTHER" id="PTHR43434">
    <property type="entry name" value="PHOSPHOGLYCOLATE PHOSPHATASE"/>
    <property type="match status" value="1"/>
</dbReference>
<dbReference type="Pfam" id="PF00702">
    <property type="entry name" value="Hydrolase"/>
    <property type="match status" value="1"/>
</dbReference>
<evidence type="ECO:0000256" key="1">
    <source>
        <dbReference type="ARBA" id="ARBA00000830"/>
    </source>
</evidence>
<sequence>MTPKLVIFDCDGVVVDSEILTNSFLRDEMAAHGLDLPLEQIMGLFVGGTISGVAVQARDMGATLPADWVETFYPRICEVLARGTPMIAGIVGVLERLEQAGIPYSIGSNGRHMKMRTTLGQHPELASRFTTNVFAATDVARPKPAPDLFLHAAQAMGHAPAHCVVIEDSPTGARAAQAAGMRCFGYAPEGDGAKLVAEGAHVFRSMDDLPALLAL</sequence>
<protein>
    <recommendedName>
        <fullName evidence="4">phosphoglycolate phosphatase</fullName>
        <ecNumber evidence="4">3.1.3.18</ecNumber>
    </recommendedName>
</protein>
<dbReference type="InterPro" id="IPR023214">
    <property type="entry name" value="HAD_sf"/>
</dbReference>
<dbReference type="InterPro" id="IPR023198">
    <property type="entry name" value="PGP-like_dom2"/>
</dbReference>
<dbReference type="AlphaFoldDB" id="A0A3B0M5J6"/>
<keyword evidence="6" id="KW-1185">Reference proteome</keyword>
<dbReference type="GO" id="GO:0008967">
    <property type="term" value="F:phosphoglycolate phosphatase activity"/>
    <property type="evidence" value="ECO:0007669"/>
    <property type="project" value="UniProtKB-EC"/>
</dbReference>
<evidence type="ECO:0000313" key="5">
    <source>
        <dbReference type="EMBL" id="SUZ31043.1"/>
    </source>
</evidence>
<dbReference type="GO" id="GO:0006281">
    <property type="term" value="P:DNA repair"/>
    <property type="evidence" value="ECO:0007669"/>
    <property type="project" value="TreeGrafter"/>
</dbReference>
<dbReference type="RefSeq" id="WP_121093336.1">
    <property type="nucleotide sequence ID" value="NZ_UIHC01000005.1"/>
</dbReference>
<dbReference type="PANTHER" id="PTHR43434:SF1">
    <property type="entry name" value="PHOSPHOGLYCOLATE PHOSPHATASE"/>
    <property type="match status" value="1"/>
</dbReference>
<dbReference type="Proteomes" id="UP000272908">
    <property type="component" value="Unassembled WGS sequence"/>
</dbReference>
<comment type="pathway">
    <text evidence="2">Organic acid metabolism; glycolate biosynthesis; glycolate from 2-phosphoglycolate: step 1/1.</text>
</comment>
<dbReference type="EMBL" id="UIHC01000005">
    <property type="protein sequence ID" value="SUZ31043.1"/>
    <property type="molecule type" value="Genomic_DNA"/>
</dbReference>
<dbReference type="NCBIfam" id="TIGR01509">
    <property type="entry name" value="HAD-SF-IA-v3"/>
    <property type="match status" value="1"/>
</dbReference>
<name>A0A3B0M5J6_9RHOB</name>
<dbReference type="EC" id="3.1.3.18" evidence="4"/>
<accession>A0A3B0M5J6</accession>
<comment type="catalytic activity">
    <reaction evidence="1">
        <text>2-phosphoglycolate + H2O = glycolate + phosphate</text>
        <dbReference type="Rhea" id="RHEA:14369"/>
        <dbReference type="ChEBI" id="CHEBI:15377"/>
        <dbReference type="ChEBI" id="CHEBI:29805"/>
        <dbReference type="ChEBI" id="CHEBI:43474"/>
        <dbReference type="ChEBI" id="CHEBI:58033"/>
        <dbReference type="EC" id="3.1.3.18"/>
    </reaction>
</comment>
<evidence type="ECO:0000256" key="4">
    <source>
        <dbReference type="ARBA" id="ARBA00013078"/>
    </source>
</evidence>
<dbReference type="GO" id="GO:0005829">
    <property type="term" value="C:cytosol"/>
    <property type="evidence" value="ECO:0007669"/>
    <property type="project" value="TreeGrafter"/>
</dbReference>
<evidence type="ECO:0000256" key="3">
    <source>
        <dbReference type="ARBA" id="ARBA00006171"/>
    </source>
</evidence>
<reference evidence="6" key="1">
    <citation type="submission" date="2018-08" db="EMBL/GenBank/DDBJ databases">
        <authorList>
            <person name="Rodrigo-Torres L."/>
            <person name="Arahal R. D."/>
            <person name="Lucena T."/>
        </authorList>
    </citation>
    <scope>NUCLEOTIDE SEQUENCE [LARGE SCALE GENOMIC DNA]</scope>
    <source>
        <strain evidence="6">CECT 7235</strain>
    </source>
</reference>
<dbReference type="InterPro" id="IPR006439">
    <property type="entry name" value="HAD-SF_hydro_IA"/>
</dbReference>
<proteinExistence type="inferred from homology"/>
<dbReference type="SFLD" id="SFLDG01129">
    <property type="entry name" value="C1.5:_HAD__Beta-PGM__Phosphata"/>
    <property type="match status" value="1"/>
</dbReference>
<dbReference type="InterPro" id="IPR036412">
    <property type="entry name" value="HAD-like_sf"/>
</dbReference>
<dbReference type="OrthoDB" id="9797743at2"/>
<keyword evidence="5" id="KW-0378">Hydrolase</keyword>
<evidence type="ECO:0000313" key="6">
    <source>
        <dbReference type="Proteomes" id="UP000272908"/>
    </source>
</evidence>
<comment type="similarity">
    <text evidence="3">Belongs to the HAD-like hydrolase superfamily. CbbY/CbbZ/Gph/YieH family.</text>
</comment>
<organism evidence="5 6">
    <name type="scientific">Roseinatronobacter ekhonensis</name>
    <dbReference type="NCBI Taxonomy" id="254356"/>
    <lineage>
        <taxon>Bacteria</taxon>
        <taxon>Pseudomonadati</taxon>
        <taxon>Pseudomonadota</taxon>
        <taxon>Alphaproteobacteria</taxon>
        <taxon>Rhodobacterales</taxon>
        <taxon>Paracoccaceae</taxon>
        <taxon>Roseinatronobacter</taxon>
    </lineage>
</organism>
<dbReference type="SFLD" id="SFLDS00003">
    <property type="entry name" value="Haloacid_Dehalogenase"/>
    <property type="match status" value="1"/>
</dbReference>
<dbReference type="SUPFAM" id="SSF56784">
    <property type="entry name" value="HAD-like"/>
    <property type="match status" value="1"/>
</dbReference>
<dbReference type="Gene3D" id="3.40.50.1000">
    <property type="entry name" value="HAD superfamily/HAD-like"/>
    <property type="match status" value="1"/>
</dbReference>
<gene>
    <name evidence="5" type="primary">yieH</name>
    <name evidence="5" type="ORF">ROE7235_00775</name>
</gene>
<evidence type="ECO:0000256" key="2">
    <source>
        <dbReference type="ARBA" id="ARBA00004818"/>
    </source>
</evidence>
<dbReference type="Gene3D" id="1.10.150.240">
    <property type="entry name" value="Putative phosphatase, domain 2"/>
    <property type="match status" value="1"/>
</dbReference>
<dbReference type="InterPro" id="IPR050155">
    <property type="entry name" value="HAD-like_hydrolase_sf"/>
</dbReference>